<gene>
    <name evidence="1" type="ORF">TSA1_05715</name>
</gene>
<dbReference type="EMBL" id="LFJC01000003">
    <property type="protein sequence ID" value="PIT00317.1"/>
    <property type="molecule type" value="Genomic_DNA"/>
</dbReference>
<dbReference type="Proteomes" id="UP000228930">
    <property type="component" value="Unassembled WGS sequence"/>
</dbReference>
<reference evidence="1 2" key="1">
    <citation type="submission" date="2015-06" db="EMBL/GenBank/DDBJ databases">
        <title>Comparative genome analysis of nirS-carrying Bradyrhizobium sp. strains.</title>
        <authorList>
            <person name="Ishii S."/>
            <person name="Jang J."/>
            <person name="Nishizawa T."/>
            <person name="Senoo K."/>
        </authorList>
    </citation>
    <scope>NUCLEOTIDE SEQUENCE [LARGE SCALE GENOMIC DNA]</scope>
    <source>
        <strain evidence="1 2">TSA1</strain>
    </source>
</reference>
<protein>
    <submittedName>
        <fullName evidence="1">Uncharacterized protein</fullName>
    </submittedName>
</protein>
<evidence type="ECO:0000313" key="1">
    <source>
        <dbReference type="EMBL" id="PIT00317.1"/>
    </source>
</evidence>
<organism evidence="1 2">
    <name type="scientific">Bradyrhizobium nitroreducens</name>
    <dbReference type="NCBI Taxonomy" id="709803"/>
    <lineage>
        <taxon>Bacteria</taxon>
        <taxon>Pseudomonadati</taxon>
        <taxon>Pseudomonadota</taxon>
        <taxon>Alphaproteobacteria</taxon>
        <taxon>Hyphomicrobiales</taxon>
        <taxon>Nitrobacteraceae</taxon>
        <taxon>Bradyrhizobium</taxon>
    </lineage>
</organism>
<accession>A0A2M6U6W3</accession>
<comment type="caution">
    <text evidence="1">The sequence shown here is derived from an EMBL/GenBank/DDBJ whole genome shotgun (WGS) entry which is preliminary data.</text>
</comment>
<proteinExistence type="predicted"/>
<keyword evidence="2" id="KW-1185">Reference proteome</keyword>
<evidence type="ECO:0000313" key="2">
    <source>
        <dbReference type="Proteomes" id="UP000228930"/>
    </source>
</evidence>
<name>A0A2M6U6W3_9BRAD</name>
<sequence length="1341" mass="148853">MSAEPTEGETVSIHADLRAYSSDALLHQRVFGSEEFIAWTRNESHLVLHLDSLDEALLRIDSIANLLASELPRYPVSRMSLRIACRTALWPGGILEPTLNRLWGEEAVRVVELAPLRRKDVASAATARGIDEKDFIRELHASNSVPFAIKPLTLNLLLGLFQREGSLPRSVVELYTRGCMKLCEESNLSRRDARRLGTLNTAQRLRLAGRLAAATMLANRYAIWTGPEADSVPEEDVPLSALSPAHEEGNFAPFDVSDDNVREVLDTGLFTSRGGVLMGWAHQSYAEFLAAKFLIEKKVSTSNILKILLHPAGGLVPQLAGVTAWIASLSGEVRETLIESEPLVLLQGDIASWGEADLAALTASLLTAFEKKNVRDYFPGIADYYAKLAHPEIATQLRPYITDSAKNIICRRAAIMIAESCAIAELQPELLEIALDTKCDPDLRARAVAALRTCGDDTVPAKILPLARSELGPDPVCGIKGHALQLLWPQHLTAAELFASITRPIEGHVGSYILFLTGTLPETLKPEDFPIALRWATSFIAEVGHNGEFHRKSLADSILIRAWQYVDRDEISPSLLEYVFTCLRGHHDLLRGTGRREQEQFRATLKSDAMRRRTFLRLVTPLILDRIDIYHLIRAGLLQREDLPWLLTLCPGAAASESAVNNDTLCSMIEMALDRDDPAQFEALYDAALNWPSLWDHFRVVFEGVALDSADAQALRRNERMMKELEGRKPPPVTPPPAERVADLLNQFEAGEWRAWWMLNRELTLTPTSTVYGDDLEYSITRMPGWIAADAATKERIVSAARRYLVIGETSVREWIGTTSANLNDLAAYRAFVLLKELDGAAYEQIPTLIWSKWAPAIASIPKLTGSERPKLHIDTVADALAAAPAEFVGTTLEMMRIERARTAAEPSAAVSRGASFFMLRDLDGCWDSEELKQGILAELCDTANSEDQFRTILDVLLTAGFIPARDFAIEIMADDQADDGPRALVAACALAVHCPEAWPYIWSRVSPDPDFARRFFLDLGASYRFQEAIFTELTEQQCAQAYILLLQLFPPSNDPQHSPGQAHFVGPYESLAHMRDGIIPVIVNRGTPAAVSAMRWIVSLLPDYPWLSFHLRDAEQVMRAKTWSPLTSKDVFWLTDLPSRLLVVSAGDLCELLVETLRKYEVELHGGQTPIRGLWDRQGGGKLFRPIEEDGLSDHVSLFLQRELVERAIVANREVEVSRVAGTSLGKRTDIRIDAIRKSDDGKAYDTVTAIIETKGCWNPDLKTALEDQLYADYLVRLLAPVGIYLVGWFDKAKWDPDDARRAATPNCSIAEMQDQLDAQAAAIPAGFMVRAVVLDCHAS</sequence>